<organism evidence="3 4">
    <name type="scientific">Dipteronia sinensis</name>
    <dbReference type="NCBI Taxonomy" id="43782"/>
    <lineage>
        <taxon>Eukaryota</taxon>
        <taxon>Viridiplantae</taxon>
        <taxon>Streptophyta</taxon>
        <taxon>Embryophyta</taxon>
        <taxon>Tracheophyta</taxon>
        <taxon>Spermatophyta</taxon>
        <taxon>Magnoliopsida</taxon>
        <taxon>eudicotyledons</taxon>
        <taxon>Gunneridae</taxon>
        <taxon>Pentapetalae</taxon>
        <taxon>rosids</taxon>
        <taxon>malvids</taxon>
        <taxon>Sapindales</taxon>
        <taxon>Sapindaceae</taxon>
        <taxon>Hippocastanoideae</taxon>
        <taxon>Acereae</taxon>
        <taxon>Dipteronia</taxon>
    </lineage>
</organism>
<gene>
    <name evidence="3" type="ORF">Dsin_018627</name>
</gene>
<dbReference type="InterPro" id="IPR026960">
    <property type="entry name" value="RVT-Znf"/>
</dbReference>
<proteinExistence type="predicted"/>
<dbReference type="Pfam" id="PF13966">
    <property type="entry name" value="zf-RVT"/>
    <property type="match status" value="1"/>
</dbReference>
<sequence>MVQITSGLLGSNHLKGSNLSEAKAPYTCSWNWRKLLHLRLIARPLIQHFIGNGSSTSLWFDNWHLDGPLLSKWSPRVFYYSGLSLNAMVNAIVLGDSWSWLAAMSIDLVKIRSRKPSYNPNSNREDSIRWLPSSNGIYSASSALASLRALHPLVPWFKLVWFPQNIPRMSFILWMAVRGRLSTRDSIHKYGLRAVTTCVLCNSHLESHAHLFFECLFSRAIWTQLLNYCRSLRMVFAGMILLLGHPPIGEGTLPLLWLRNFVLGLLFITFGESVIVVFLKAPKGLARLLRAPLLTPFAASYRLSILKITLL</sequence>
<dbReference type="PANTHER" id="PTHR33116:SF78">
    <property type="entry name" value="OS12G0587133 PROTEIN"/>
    <property type="match status" value="1"/>
</dbReference>
<feature type="domain" description="Reverse transcriptase zinc-binding" evidence="2">
    <location>
        <begin position="138"/>
        <end position="222"/>
    </location>
</feature>
<dbReference type="AlphaFoldDB" id="A0AAE0E289"/>
<evidence type="ECO:0000313" key="4">
    <source>
        <dbReference type="Proteomes" id="UP001281410"/>
    </source>
</evidence>
<dbReference type="PANTHER" id="PTHR33116">
    <property type="entry name" value="REVERSE TRANSCRIPTASE ZINC-BINDING DOMAIN-CONTAINING PROTEIN-RELATED-RELATED"/>
    <property type="match status" value="1"/>
</dbReference>
<dbReference type="EMBL" id="JANJYJ010000006">
    <property type="protein sequence ID" value="KAK3204581.1"/>
    <property type="molecule type" value="Genomic_DNA"/>
</dbReference>
<evidence type="ECO:0000313" key="3">
    <source>
        <dbReference type="EMBL" id="KAK3204581.1"/>
    </source>
</evidence>
<accession>A0AAE0E289</accession>
<name>A0AAE0E289_9ROSI</name>
<protein>
    <recommendedName>
        <fullName evidence="2">Reverse transcriptase zinc-binding domain-containing protein</fullName>
    </recommendedName>
</protein>
<evidence type="ECO:0000259" key="2">
    <source>
        <dbReference type="Pfam" id="PF13966"/>
    </source>
</evidence>
<dbReference type="Proteomes" id="UP001281410">
    <property type="component" value="Unassembled WGS sequence"/>
</dbReference>
<feature type="transmembrane region" description="Helical" evidence="1">
    <location>
        <begin position="256"/>
        <end position="279"/>
    </location>
</feature>
<keyword evidence="1" id="KW-0472">Membrane</keyword>
<comment type="caution">
    <text evidence="3">The sequence shown here is derived from an EMBL/GenBank/DDBJ whole genome shotgun (WGS) entry which is preliminary data.</text>
</comment>
<evidence type="ECO:0000256" key="1">
    <source>
        <dbReference type="SAM" id="Phobius"/>
    </source>
</evidence>
<reference evidence="3" key="1">
    <citation type="journal article" date="2023" name="Plant J.">
        <title>Genome sequences and population genomics provide insights into the demographic history, inbreeding, and mutation load of two 'living fossil' tree species of Dipteronia.</title>
        <authorList>
            <person name="Feng Y."/>
            <person name="Comes H.P."/>
            <person name="Chen J."/>
            <person name="Zhu S."/>
            <person name="Lu R."/>
            <person name="Zhang X."/>
            <person name="Li P."/>
            <person name="Qiu J."/>
            <person name="Olsen K.M."/>
            <person name="Qiu Y."/>
        </authorList>
    </citation>
    <scope>NUCLEOTIDE SEQUENCE</scope>
    <source>
        <strain evidence="3">NBL</strain>
    </source>
</reference>
<keyword evidence="4" id="KW-1185">Reference proteome</keyword>
<keyword evidence="1" id="KW-0812">Transmembrane</keyword>
<keyword evidence="1" id="KW-1133">Transmembrane helix</keyword>